<sequence>MKVSFKKSLFALVASSALLLAACGTAQKDNNKNGSNGNEKKVLHVGTEATFPPFEFVDKGELTGFDVELLNALGEEAGYKIDMKNTGWDSMLAGLDSKDLDIGMSGITIKKDRLKSYDFSDPYYESEGFLILFKDNVEIKNAEDLKNLKVGVQNGTTGAEAAESVVGQNSKNISKYESSGLMFQALLSGSVDAAVTDKPVAEEYIKQNPDSNIKSVEDKERFKPEYYGIAFQKGSPYKEDFDKALSTLIENGKYTEIYKKWFDEEPKLDSLKDAKTYIDSLREEK</sequence>
<evidence type="ECO:0000256" key="2">
    <source>
        <dbReference type="ARBA" id="ARBA00010333"/>
    </source>
</evidence>
<accession>A0ABU0CZ30</accession>
<feature type="domain" description="Ionotropic glutamate receptor C-terminal" evidence="9">
    <location>
        <begin position="42"/>
        <end position="264"/>
    </location>
</feature>
<dbReference type="CDD" id="cd13624">
    <property type="entry name" value="PBP2_Arg_Lys_His"/>
    <property type="match status" value="1"/>
</dbReference>
<feature type="signal peptide" evidence="7">
    <location>
        <begin position="1"/>
        <end position="21"/>
    </location>
</feature>
<dbReference type="InterPro" id="IPR001638">
    <property type="entry name" value="Solute-binding_3/MltF_N"/>
</dbReference>
<keyword evidence="5" id="KW-0449">Lipoprotein</keyword>
<evidence type="ECO:0000256" key="7">
    <source>
        <dbReference type="SAM" id="SignalP"/>
    </source>
</evidence>
<evidence type="ECO:0000259" key="9">
    <source>
        <dbReference type="SMART" id="SM00079"/>
    </source>
</evidence>
<comment type="similarity">
    <text evidence="2 6">Belongs to the bacterial solute-binding protein 3 family.</text>
</comment>
<feature type="domain" description="Solute-binding protein family 3/N-terminal" evidence="8">
    <location>
        <begin position="42"/>
        <end position="265"/>
    </location>
</feature>
<evidence type="ECO:0000256" key="4">
    <source>
        <dbReference type="ARBA" id="ARBA00023139"/>
    </source>
</evidence>
<evidence type="ECO:0000313" key="10">
    <source>
        <dbReference type="EMBL" id="MDQ0341410.1"/>
    </source>
</evidence>
<dbReference type="EMBL" id="JAUSUO010000001">
    <property type="protein sequence ID" value="MDQ0341410.1"/>
    <property type="molecule type" value="Genomic_DNA"/>
</dbReference>
<dbReference type="InterPro" id="IPR001320">
    <property type="entry name" value="Iontro_rcpt_C"/>
</dbReference>
<dbReference type="Gene3D" id="3.40.190.10">
    <property type="entry name" value="Periplasmic binding protein-like II"/>
    <property type="match status" value="2"/>
</dbReference>
<dbReference type="SMART" id="SM00062">
    <property type="entry name" value="PBPb"/>
    <property type="match status" value="1"/>
</dbReference>
<protein>
    <submittedName>
        <fullName evidence="10">Polar amino acid transport system substrate-binding protein</fullName>
    </submittedName>
</protein>
<evidence type="ECO:0000256" key="5">
    <source>
        <dbReference type="ARBA" id="ARBA00023288"/>
    </source>
</evidence>
<evidence type="ECO:0000313" key="11">
    <source>
        <dbReference type="Proteomes" id="UP001232343"/>
    </source>
</evidence>
<proteinExistence type="inferred from homology"/>
<keyword evidence="4" id="KW-0564">Palmitate</keyword>
<gene>
    <name evidence="10" type="ORF">J2S14_000203</name>
</gene>
<feature type="chain" id="PRO_5045409530" evidence="7">
    <location>
        <begin position="22"/>
        <end position="285"/>
    </location>
</feature>
<dbReference type="RefSeq" id="WP_244679660.1">
    <property type="nucleotide sequence ID" value="NZ_JALIRM010000001.1"/>
</dbReference>
<comment type="caution">
    <text evidence="10">The sequence shown here is derived from an EMBL/GenBank/DDBJ whole genome shotgun (WGS) entry which is preliminary data.</text>
</comment>
<dbReference type="PANTHER" id="PTHR35936">
    <property type="entry name" value="MEMBRANE-BOUND LYTIC MUREIN TRANSGLYCOSYLASE F"/>
    <property type="match status" value="1"/>
</dbReference>
<evidence type="ECO:0000256" key="6">
    <source>
        <dbReference type="RuleBase" id="RU003744"/>
    </source>
</evidence>
<evidence type="ECO:0000256" key="1">
    <source>
        <dbReference type="ARBA" id="ARBA00004196"/>
    </source>
</evidence>
<evidence type="ECO:0000256" key="3">
    <source>
        <dbReference type="ARBA" id="ARBA00022729"/>
    </source>
</evidence>
<evidence type="ECO:0000259" key="8">
    <source>
        <dbReference type="SMART" id="SM00062"/>
    </source>
</evidence>
<dbReference type="Pfam" id="PF00497">
    <property type="entry name" value="SBP_bac_3"/>
    <property type="match status" value="1"/>
</dbReference>
<dbReference type="SUPFAM" id="SSF53850">
    <property type="entry name" value="Periplasmic binding protein-like II"/>
    <property type="match status" value="1"/>
</dbReference>
<keyword evidence="11" id="KW-1185">Reference proteome</keyword>
<organism evidence="10 11">
    <name type="scientific">Lederbergia wuyishanensis</name>
    <dbReference type="NCBI Taxonomy" id="1347903"/>
    <lineage>
        <taxon>Bacteria</taxon>
        <taxon>Bacillati</taxon>
        <taxon>Bacillota</taxon>
        <taxon>Bacilli</taxon>
        <taxon>Bacillales</taxon>
        <taxon>Bacillaceae</taxon>
        <taxon>Lederbergia</taxon>
    </lineage>
</organism>
<comment type="subcellular location">
    <subcellularLocation>
        <location evidence="1">Cell envelope</location>
    </subcellularLocation>
</comment>
<keyword evidence="3 7" id="KW-0732">Signal</keyword>
<dbReference type="PROSITE" id="PS01039">
    <property type="entry name" value="SBP_BACTERIAL_3"/>
    <property type="match status" value="1"/>
</dbReference>
<dbReference type="Proteomes" id="UP001232343">
    <property type="component" value="Unassembled WGS sequence"/>
</dbReference>
<reference evidence="10 11" key="1">
    <citation type="submission" date="2023-07" db="EMBL/GenBank/DDBJ databases">
        <title>Genomic Encyclopedia of Type Strains, Phase IV (KMG-IV): sequencing the most valuable type-strain genomes for metagenomic binning, comparative biology and taxonomic classification.</title>
        <authorList>
            <person name="Goeker M."/>
        </authorList>
    </citation>
    <scope>NUCLEOTIDE SEQUENCE [LARGE SCALE GENOMIC DNA]</scope>
    <source>
        <strain evidence="10 11">DSM 27848</strain>
    </source>
</reference>
<dbReference type="PROSITE" id="PS51257">
    <property type="entry name" value="PROKAR_LIPOPROTEIN"/>
    <property type="match status" value="1"/>
</dbReference>
<dbReference type="InterPro" id="IPR018313">
    <property type="entry name" value="SBP_3_CS"/>
</dbReference>
<dbReference type="SMART" id="SM00079">
    <property type="entry name" value="PBPe"/>
    <property type="match status" value="1"/>
</dbReference>
<name>A0ABU0CZ30_9BACI</name>
<dbReference type="PANTHER" id="PTHR35936:SF17">
    <property type="entry name" value="ARGININE-BINDING EXTRACELLULAR PROTEIN ARTP"/>
    <property type="match status" value="1"/>
</dbReference>